<evidence type="ECO:0000256" key="1">
    <source>
        <dbReference type="ARBA" id="ARBA00007553"/>
    </source>
</evidence>
<dbReference type="Pfam" id="PF01510">
    <property type="entry name" value="Amidase_2"/>
    <property type="match status" value="1"/>
</dbReference>
<evidence type="ECO:0000256" key="2">
    <source>
        <dbReference type="ARBA" id="ARBA00022588"/>
    </source>
</evidence>
<dbReference type="GO" id="GO:0045087">
    <property type="term" value="P:innate immune response"/>
    <property type="evidence" value="ECO:0007669"/>
    <property type="project" value="UniProtKB-KW"/>
</dbReference>
<reference evidence="6" key="2">
    <citation type="submission" date="2024-08" db="UniProtKB">
        <authorList>
            <consortium name="EnsemblMetazoa"/>
        </authorList>
    </citation>
    <scope>IDENTIFICATION</scope>
</reference>
<dbReference type="PANTHER" id="PTHR11022:SF75">
    <property type="entry name" value="PEPTIDOGLYCAN-RECOGNITION PROTEIN SB1-RELATED"/>
    <property type="match status" value="1"/>
</dbReference>
<keyword evidence="7" id="KW-1185">Reference proteome</keyword>
<sequence>MENYQLSLPFLETDWVFRAFRPLWNLRKIVRKTQQFQPVKCKSPLKHLNSTVVSFLDSAFDNTPIIEHDQPHATKQKPSLASIQVLLPLAGFIAVGLVLTGIIVWRVRANYATTNEEAVTELVSTTVDYPLFVPREGWNALEPTSPPIPIAPALVFVGKHTGGSSCATPAECVARVQEIQREHMEVKGLADISYNFLIGGDGRIYTGRGWGVENEGRNDSVDVALIGDFNIEVPTTEMVFLVRRLENRGPREGGLDYANYWAVNHNQTEPTDSPGAHLFARLASNGYFHYSSAVCYRNVSGGFEVDYQCPP</sequence>
<dbReference type="Proteomes" id="UP000019118">
    <property type="component" value="Unassembled WGS sequence"/>
</dbReference>
<proteinExistence type="inferred from homology"/>
<dbReference type="SUPFAM" id="SSF55846">
    <property type="entry name" value="N-acetylmuramoyl-L-alanine amidase-like"/>
    <property type="match status" value="1"/>
</dbReference>
<dbReference type="EnsemblMetazoa" id="XM_019900994.1">
    <property type="protein sequence ID" value="XP_019756553.1"/>
    <property type="gene ID" value="LOC109535127"/>
</dbReference>
<evidence type="ECO:0000313" key="7">
    <source>
        <dbReference type="Proteomes" id="UP000019118"/>
    </source>
</evidence>
<feature type="domain" description="Peptidoglycan recognition protein family" evidence="5">
    <location>
        <begin position="130"/>
        <end position="269"/>
    </location>
</feature>
<organism evidence="6 7">
    <name type="scientific">Dendroctonus ponderosae</name>
    <name type="common">Mountain pine beetle</name>
    <dbReference type="NCBI Taxonomy" id="77166"/>
    <lineage>
        <taxon>Eukaryota</taxon>
        <taxon>Metazoa</taxon>
        <taxon>Ecdysozoa</taxon>
        <taxon>Arthropoda</taxon>
        <taxon>Hexapoda</taxon>
        <taxon>Insecta</taxon>
        <taxon>Pterygota</taxon>
        <taxon>Neoptera</taxon>
        <taxon>Endopterygota</taxon>
        <taxon>Coleoptera</taxon>
        <taxon>Polyphaga</taxon>
        <taxon>Cucujiformia</taxon>
        <taxon>Curculionidae</taxon>
        <taxon>Scolytinae</taxon>
        <taxon>Dendroctonus</taxon>
    </lineage>
</organism>
<keyword evidence="4" id="KW-0812">Transmembrane</keyword>
<dbReference type="GO" id="GO:0009253">
    <property type="term" value="P:peptidoglycan catabolic process"/>
    <property type="evidence" value="ECO:0007669"/>
    <property type="project" value="InterPro"/>
</dbReference>
<feature type="transmembrane region" description="Helical" evidence="4">
    <location>
        <begin position="85"/>
        <end position="105"/>
    </location>
</feature>
<evidence type="ECO:0000313" key="6">
    <source>
        <dbReference type="EnsemblMetazoa" id="XP_019756553.1"/>
    </source>
</evidence>
<dbReference type="GO" id="GO:0008270">
    <property type="term" value="F:zinc ion binding"/>
    <property type="evidence" value="ECO:0007669"/>
    <property type="project" value="InterPro"/>
</dbReference>
<name>A0AAR5P616_DENPD</name>
<accession>A0AAR5P616</accession>
<dbReference type="PANTHER" id="PTHR11022">
    <property type="entry name" value="PEPTIDOGLYCAN RECOGNITION PROTEIN"/>
    <property type="match status" value="1"/>
</dbReference>
<evidence type="ECO:0000256" key="4">
    <source>
        <dbReference type="SAM" id="Phobius"/>
    </source>
</evidence>
<keyword evidence="4" id="KW-1133">Transmembrane helix</keyword>
<dbReference type="GO" id="GO:0008745">
    <property type="term" value="F:N-acetylmuramoyl-L-alanine amidase activity"/>
    <property type="evidence" value="ECO:0007669"/>
    <property type="project" value="InterPro"/>
</dbReference>
<keyword evidence="2" id="KW-0399">Innate immunity</keyword>
<protein>
    <recommendedName>
        <fullName evidence="5">Peptidoglycan recognition protein family domain-containing protein</fullName>
    </recommendedName>
</protein>
<dbReference type="InterPro" id="IPR015510">
    <property type="entry name" value="PGRP"/>
</dbReference>
<dbReference type="AlphaFoldDB" id="A0AAR5P616"/>
<evidence type="ECO:0000259" key="5">
    <source>
        <dbReference type="SMART" id="SM00701"/>
    </source>
</evidence>
<evidence type="ECO:0000256" key="3">
    <source>
        <dbReference type="ARBA" id="ARBA00022859"/>
    </source>
</evidence>
<reference evidence="7" key="1">
    <citation type="journal article" date="2013" name="Genome Biol.">
        <title>Draft genome of the mountain pine beetle, Dendroctonus ponderosae Hopkins, a major forest pest.</title>
        <authorList>
            <person name="Keeling C.I."/>
            <person name="Yuen M.M."/>
            <person name="Liao N.Y."/>
            <person name="Docking T.R."/>
            <person name="Chan S.K."/>
            <person name="Taylor G.A."/>
            <person name="Palmquist D.L."/>
            <person name="Jackman S.D."/>
            <person name="Nguyen A."/>
            <person name="Li M."/>
            <person name="Henderson H."/>
            <person name="Janes J.K."/>
            <person name="Zhao Y."/>
            <person name="Pandoh P."/>
            <person name="Moore R."/>
            <person name="Sperling F.A."/>
            <person name="Huber D.P."/>
            <person name="Birol I."/>
            <person name="Jones S.J."/>
            <person name="Bohlmann J."/>
        </authorList>
    </citation>
    <scope>NUCLEOTIDE SEQUENCE</scope>
</reference>
<comment type="similarity">
    <text evidence="1">Belongs to the N-acetylmuramoyl-L-alanine amidase 2 family.</text>
</comment>
<dbReference type="InterPro" id="IPR002502">
    <property type="entry name" value="Amidase_domain"/>
</dbReference>
<dbReference type="InterPro" id="IPR006619">
    <property type="entry name" value="PGRP_domain_met/bac"/>
</dbReference>
<dbReference type="CDD" id="cd06583">
    <property type="entry name" value="PGRP"/>
    <property type="match status" value="1"/>
</dbReference>
<dbReference type="SMART" id="SM00701">
    <property type="entry name" value="PGRP"/>
    <property type="match status" value="1"/>
</dbReference>
<keyword evidence="4" id="KW-0472">Membrane</keyword>
<dbReference type="InterPro" id="IPR036505">
    <property type="entry name" value="Amidase/PGRP_sf"/>
</dbReference>
<dbReference type="Gene3D" id="3.40.80.10">
    <property type="entry name" value="Peptidoglycan recognition protein-like"/>
    <property type="match status" value="1"/>
</dbReference>
<keyword evidence="3" id="KW-0391">Immunity</keyword>